<accession>A0AC61QM36</accession>
<organism evidence="1 2">
    <name type="scientific">Palleniella muris</name>
    <dbReference type="NCBI Taxonomy" id="3038145"/>
    <lineage>
        <taxon>Bacteria</taxon>
        <taxon>Pseudomonadati</taxon>
        <taxon>Bacteroidota</taxon>
        <taxon>Bacteroidia</taxon>
        <taxon>Bacteroidales</taxon>
        <taxon>Prevotellaceae</taxon>
        <taxon>Palleniella</taxon>
    </lineage>
</organism>
<proteinExistence type="predicted"/>
<reference evidence="1" key="1">
    <citation type="submission" date="2019-04" db="EMBL/GenBank/DDBJ databases">
        <title>Microbes associate with the intestines of laboratory mice.</title>
        <authorList>
            <person name="Navarre W."/>
            <person name="Wong E."/>
            <person name="Huang K."/>
            <person name="Tropini C."/>
            <person name="Ng K."/>
            <person name="Yu B."/>
        </authorList>
    </citation>
    <scope>NUCLEOTIDE SEQUENCE</scope>
    <source>
        <strain evidence="1">NM73_A23</strain>
    </source>
</reference>
<sequence length="263" mass="28785">MKQKHLLDLTVKCVERINEKYILIKLTDNAPLPDMAPGQFVEIRVDGSKTTFLRRPISIHYVDYEKNELWLLIALVGDGTRALAKLKEGDILNVLLPLGNGFTVAPACEEETQKDYSVLLVGGGVGVAPLLYAGEVIKKNGGTPMFLLGARSKSDLLELDNFRAIGEVFITTEDGSEGEKGFVTNHSVWNTHNFCQISVCGPKPMMVAVAKLAREKSVYCEVSLENKMACGVGACLCCVEDTQKGNVCVCKDGPVFSIDKLKW</sequence>
<comment type="caution">
    <text evidence="1">The sequence shown here is derived from an EMBL/GenBank/DDBJ whole genome shotgun (WGS) entry which is preliminary data.</text>
</comment>
<gene>
    <name evidence="1" type="ORF">E5358_13545</name>
</gene>
<dbReference type="Proteomes" id="UP000308886">
    <property type="component" value="Unassembled WGS sequence"/>
</dbReference>
<evidence type="ECO:0000313" key="2">
    <source>
        <dbReference type="Proteomes" id="UP000308886"/>
    </source>
</evidence>
<evidence type="ECO:0000313" key="1">
    <source>
        <dbReference type="EMBL" id="TGX80147.1"/>
    </source>
</evidence>
<name>A0AC61QM36_9BACT</name>
<keyword evidence="2" id="KW-1185">Reference proteome</keyword>
<protein>
    <submittedName>
        <fullName evidence="1">Dihydroorotate dehydrogenase electron transfer subunit</fullName>
    </submittedName>
</protein>
<dbReference type="EMBL" id="SRZC01000029">
    <property type="protein sequence ID" value="TGX80147.1"/>
    <property type="molecule type" value="Genomic_DNA"/>
</dbReference>